<feature type="coiled-coil region" evidence="14">
    <location>
        <begin position="254"/>
        <end position="281"/>
    </location>
</feature>
<comment type="subunit">
    <text evidence="10 12 13">Forms a heterotetramer with UvrA during the search for lesions. Interacts with UvrC in an incision complex.</text>
</comment>
<dbReference type="Pfam" id="PF17757">
    <property type="entry name" value="UvrB_inter"/>
    <property type="match status" value="1"/>
</dbReference>
<dbReference type="InterPro" id="IPR006935">
    <property type="entry name" value="Helicase/UvrB_N"/>
</dbReference>
<evidence type="ECO:0000256" key="6">
    <source>
        <dbReference type="ARBA" id="ARBA00022769"/>
    </source>
</evidence>
<dbReference type="SUPFAM" id="SSF52540">
    <property type="entry name" value="P-loop containing nucleoside triphosphate hydrolases"/>
    <property type="match status" value="2"/>
</dbReference>
<evidence type="ECO:0000256" key="2">
    <source>
        <dbReference type="ARBA" id="ARBA00008533"/>
    </source>
</evidence>
<comment type="subcellular location">
    <subcellularLocation>
        <location evidence="1 12 13">Cytoplasm</location>
    </subcellularLocation>
</comment>
<dbReference type="Gene3D" id="3.40.50.300">
    <property type="entry name" value="P-loop containing nucleotide triphosphate hydrolases"/>
    <property type="match status" value="3"/>
</dbReference>
<dbReference type="Pfam" id="PF00271">
    <property type="entry name" value="Helicase_C"/>
    <property type="match status" value="1"/>
</dbReference>
<evidence type="ECO:0000256" key="13">
    <source>
        <dbReference type="RuleBase" id="RU003587"/>
    </source>
</evidence>
<dbReference type="Pfam" id="PF04851">
    <property type="entry name" value="ResIII"/>
    <property type="match status" value="1"/>
</dbReference>
<dbReference type="InterPro" id="IPR027417">
    <property type="entry name" value="P-loop_NTPase"/>
</dbReference>
<evidence type="ECO:0000256" key="1">
    <source>
        <dbReference type="ARBA" id="ARBA00004496"/>
    </source>
</evidence>
<protein>
    <recommendedName>
        <fullName evidence="11 12">UvrABC system protein B</fullName>
        <shortName evidence="12">Protein UvrB</shortName>
    </recommendedName>
    <alternativeName>
        <fullName evidence="12">Excinuclease ABC subunit B</fullName>
    </alternativeName>
</protein>
<feature type="short sequence motif" description="Beta-hairpin" evidence="12">
    <location>
        <begin position="89"/>
        <end position="112"/>
    </location>
</feature>
<reference evidence="18" key="1">
    <citation type="submission" date="2022-08" db="EMBL/GenBank/DDBJ databases">
        <title>Complete genome of Mycoplasma iguanae type strain 2327.</title>
        <authorList>
            <person name="Spergser J."/>
        </authorList>
    </citation>
    <scope>NUCLEOTIDE SEQUENCE</scope>
    <source>
        <strain evidence="18">2327</strain>
    </source>
</reference>
<dbReference type="InterPro" id="IPR004807">
    <property type="entry name" value="UvrB"/>
</dbReference>
<feature type="domain" description="Helicase C-terminal" evidence="17">
    <location>
        <begin position="428"/>
        <end position="590"/>
    </location>
</feature>
<evidence type="ECO:0000256" key="10">
    <source>
        <dbReference type="ARBA" id="ARBA00026033"/>
    </source>
</evidence>
<keyword evidence="12 13" id="KW-0742">SOS response</keyword>
<dbReference type="SMART" id="SM00490">
    <property type="entry name" value="HELICc"/>
    <property type="match status" value="1"/>
</dbReference>
<evidence type="ECO:0000259" key="16">
    <source>
        <dbReference type="PROSITE" id="PS51192"/>
    </source>
</evidence>
<evidence type="ECO:0000313" key="19">
    <source>
        <dbReference type="Proteomes" id="UP001059252"/>
    </source>
</evidence>
<evidence type="ECO:0000256" key="7">
    <source>
        <dbReference type="ARBA" id="ARBA00022840"/>
    </source>
</evidence>
<dbReference type="Pfam" id="PF12344">
    <property type="entry name" value="UvrB"/>
    <property type="match status" value="1"/>
</dbReference>
<evidence type="ECO:0000313" key="18">
    <source>
        <dbReference type="EMBL" id="UVD81585.1"/>
    </source>
</evidence>
<keyword evidence="5 12" id="KW-0227">DNA damage</keyword>
<evidence type="ECO:0000256" key="11">
    <source>
        <dbReference type="ARBA" id="ARBA00029504"/>
    </source>
</evidence>
<dbReference type="Pfam" id="PF02151">
    <property type="entry name" value="UVR"/>
    <property type="match status" value="1"/>
</dbReference>
<proteinExistence type="inferred from homology"/>
<feature type="domain" description="Helicase ATP-binding" evidence="16">
    <location>
        <begin position="23"/>
        <end position="193"/>
    </location>
</feature>
<dbReference type="PROSITE" id="PS51194">
    <property type="entry name" value="HELICASE_CTER"/>
    <property type="match status" value="1"/>
</dbReference>
<dbReference type="PANTHER" id="PTHR24029:SF0">
    <property type="entry name" value="UVRABC SYSTEM PROTEIN B"/>
    <property type="match status" value="1"/>
</dbReference>
<dbReference type="SUPFAM" id="SSF46600">
    <property type="entry name" value="C-terminal UvrC-binding domain of UvrB"/>
    <property type="match status" value="1"/>
</dbReference>
<dbReference type="EMBL" id="CP102734">
    <property type="protein sequence ID" value="UVD81585.1"/>
    <property type="molecule type" value="Genomic_DNA"/>
</dbReference>
<dbReference type="NCBIfam" id="NF003673">
    <property type="entry name" value="PRK05298.1"/>
    <property type="match status" value="1"/>
</dbReference>
<dbReference type="SMART" id="SM00487">
    <property type="entry name" value="DEXDc"/>
    <property type="match status" value="1"/>
</dbReference>
<keyword evidence="3 12" id="KW-0963">Cytoplasm</keyword>
<evidence type="ECO:0000256" key="8">
    <source>
        <dbReference type="ARBA" id="ARBA00022881"/>
    </source>
</evidence>
<evidence type="ECO:0000256" key="14">
    <source>
        <dbReference type="SAM" id="Coils"/>
    </source>
</evidence>
<dbReference type="InterPro" id="IPR001650">
    <property type="entry name" value="Helicase_C-like"/>
</dbReference>
<evidence type="ECO:0000259" key="17">
    <source>
        <dbReference type="PROSITE" id="PS51194"/>
    </source>
</evidence>
<dbReference type="InterPro" id="IPR036876">
    <property type="entry name" value="UVR_dom_sf"/>
</dbReference>
<feature type="coiled-coil region" evidence="14">
    <location>
        <begin position="426"/>
        <end position="469"/>
    </location>
</feature>
<evidence type="ECO:0000256" key="9">
    <source>
        <dbReference type="ARBA" id="ARBA00023204"/>
    </source>
</evidence>
<evidence type="ECO:0000256" key="3">
    <source>
        <dbReference type="ARBA" id="ARBA00022490"/>
    </source>
</evidence>
<keyword evidence="9 12" id="KW-0234">DNA repair</keyword>
<feature type="binding site" evidence="12">
    <location>
        <begin position="36"/>
        <end position="43"/>
    </location>
    <ligand>
        <name>ATP</name>
        <dbReference type="ChEBI" id="CHEBI:30616"/>
    </ligand>
</feature>
<comment type="domain">
    <text evidence="12">The beta-hairpin motif is involved in DNA binding.</text>
</comment>
<keyword evidence="19" id="KW-1185">Reference proteome</keyword>
<dbReference type="PANTHER" id="PTHR24029">
    <property type="entry name" value="UVRABC SYSTEM PROTEIN B"/>
    <property type="match status" value="1"/>
</dbReference>
<keyword evidence="18" id="KW-0378">Hydrolase</keyword>
<gene>
    <name evidence="12 18" type="primary">uvrB</name>
    <name evidence="18" type="ORF">NV226_02560</name>
</gene>
<dbReference type="RefSeq" id="WP_258210759.1">
    <property type="nucleotide sequence ID" value="NZ_CP102734.1"/>
</dbReference>
<dbReference type="InterPro" id="IPR024759">
    <property type="entry name" value="UvrB_YAD/RRR_dom"/>
</dbReference>
<sequence length="658" mass="75897">MYKLVSNYHPSGDQPKAIEQLVKGINEKKQHQVLLGVTGSGKTFTIANVIAQTNRSVLVLSHNKTLASQLYSELKEFFPENKVEYFVSNFDYYRPEAYLPRKDVYVEKTSKTNMDLEAMRMSSLNSLLSYPNTIVVSSVAAIYGALNPAEYRDNFYHIETGMVINRQEFFLSLTKINYQRNDIDLVPGTFGAKGDVVEIAPGWTAEYILRIEFFGDEIESISKIEPLTKNVIKRYKNYLIYPASAYTAKQTTMEKAIKTIYEELVERLDQFQKEGKLLEKQRLEERTKNDIDSIQEFGFCSGIENYSRHMDGRQKGERPYTLLDYLPKDALIIIDESHITIPQIGGMYAGDYSRKKNLVDYGFRLPSALDNRPLTFEEFEKFDFQRIYISATPADFELDKTAGEIVSQIIRPTGLLDPIIEIHPTLNQFENIFDRLQEQKQKKERTLILTSTKRVAEELAKALQEKNQKVAYIHSEHKTFERNEILRKLRKGIHDAVIGINLLREGIDLPEVSLILVLDADKEGFLRSKKSLIQIAGRAARNDHGKVIFYADKITKAMQDAIDDNQYKRKIQQEYNEKHHIIPQTIIKPIAEPIQGHDITNSVNFFLESGKAKKKNKKEFEKLLDSLRKQMNEAAKNKEFERAIELRDTIIELEVENS</sequence>
<dbReference type="GO" id="GO:0016787">
    <property type="term" value="F:hydrolase activity"/>
    <property type="evidence" value="ECO:0007669"/>
    <property type="project" value="UniProtKB-KW"/>
</dbReference>
<evidence type="ECO:0000259" key="15">
    <source>
        <dbReference type="PROSITE" id="PS50151"/>
    </source>
</evidence>
<dbReference type="HAMAP" id="MF_00204">
    <property type="entry name" value="UvrB"/>
    <property type="match status" value="1"/>
</dbReference>
<keyword evidence="14" id="KW-0175">Coiled coil</keyword>
<dbReference type="InterPro" id="IPR001943">
    <property type="entry name" value="UVR_dom"/>
</dbReference>
<dbReference type="InterPro" id="IPR041471">
    <property type="entry name" value="UvrB_inter"/>
</dbReference>
<dbReference type="NCBIfam" id="TIGR00631">
    <property type="entry name" value="uvrb"/>
    <property type="match status" value="1"/>
</dbReference>
<keyword evidence="4 12" id="KW-0547">Nucleotide-binding</keyword>
<accession>A0ABY5RAE7</accession>
<keyword evidence="6 12" id="KW-0228">DNA excision</keyword>
<keyword evidence="8 12" id="KW-0267">Excision nuclease</keyword>
<feature type="coiled-coil region" evidence="14">
    <location>
        <begin position="610"/>
        <end position="644"/>
    </location>
</feature>
<comment type="function">
    <text evidence="12">The UvrABC repair system catalyzes the recognition and processing of DNA lesions. A damage recognition complex composed of 2 UvrA and 2 UvrB subunits scans DNA for abnormalities. Upon binding of the UvrA(2)B(2) complex to a putative damaged site, the DNA wraps around one UvrB monomer. DNA wrap is dependent on ATP binding by UvrB and probably causes local melting of the DNA helix, facilitating insertion of UvrB beta-hairpin between the DNA strands. Then UvrB probes one DNA strand for the presence of a lesion. If a lesion is found the UvrA subunits dissociate and the UvrB-DNA preincision complex is formed. This complex is subsequently bound by UvrC and the second UvrB is released. If no lesion is found, the DNA wraps around the other UvrB subunit that will check the other stand for damage.</text>
</comment>
<dbReference type="CDD" id="cd17916">
    <property type="entry name" value="DEXHc_UvrB"/>
    <property type="match status" value="1"/>
</dbReference>
<evidence type="ECO:0000256" key="4">
    <source>
        <dbReference type="ARBA" id="ARBA00022741"/>
    </source>
</evidence>
<evidence type="ECO:0000256" key="5">
    <source>
        <dbReference type="ARBA" id="ARBA00022763"/>
    </source>
</evidence>
<dbReference type="Gene3D" id="4.10.860.10">
    <property type="entry name" value="UVR domain"/>
    <property type="match status" value="1"/>
</dbReference>
<organism evidence="18 19">
    <name type="scientific">Mycoplasma iguanae</name>
    <dbReference type="NCBI Taxonomy" id="292461"/>
    <lineage>
        <taxon>Bacteria</taxon>
        <taxon>Bacillati</taxon>
        <taxon>Mycoplasmatota</taxon>
        <taxon>Mollicutes</taxon>
        <taxon>Mycoplasmataceae</taxon>
        <taxon>Mycoplasma</taxon>
    </lineage>
</organism>
<name>A0ABY5RAE7_9MOLU</name>
<keyword evidence="7 12" id="KW-0067">ATP-binding</keyword>
<dbReference type="PROSITE" id="PS51192">
    <property type="entry name" value="HELICASE_ATP_BIND_1"/>
    <property type="match status" value="1"/>
</dbReference>
<feature type="domain" description="UVR" evidence="15">
    <location>
        <begin position="621"/>
        <end position="656"/>
    </location>
</feature>
<dbReference type="InterPro" id="IPR014001">
    <property type="entry name" value="Helicase_ATP-bd"/>
</dbReference>
<dbReference type="PROSITE" id="PS50151">
    <property type="entry name" value="UVR"/>
    <property type="match status" value="1"/>
</dbReference>
<comment type="similarity">
    <text evidence="2 12 13">Belongs to the UvrB family.</text>
</comment>
<evidence type="ECO:0000256" key="12">
    <source>
        <dbReference type="HAMAP-Rule" id="MF_00204"/>
    </source>
</evidence>
<dbReference type="Proteomes" id="UP001059252">
    <property type="component" value="Chromosome"/>
</dbReference>